<evidence type="ECO:0000313" key="11">
    <source>
        <dbReference type="EMBL" id="KAF2238424.1"/>
    </source>
</evidence>
<evidence type="ECO:0000256" key="3">
    <source>
        <dbReference type="ARBA" id="ARBA00010425"/>
    </source>
</evidence>
<evidence type="ECO:0000256" key="2">
    <source>
        <dbReference type="ARBA" id="ARBA00004477"/>
    </source>
</evidence>
<dbReference type="GO" id="GO:0005789">
    <property type="term" value="C:endoplasmic reticulum membrane"/>
    <property type="evidence" value="ECO:0007669"/>
    <property type="project" value="UniProtKB-SubCell"/>
</dbReference>
<dbReference type="Proteomes" id="UP000800092">
    <property type="component" value="Unassembled WGS sequence"/>
</dbReference>
<protein>
    <submittedName>
        <fullName evidence="11">TPT-domain-containing protein</fullName>
    </submittedName>
</protein>
<feature type="transmembrane region" description="Helical" evidence="9">
    <location>
        <begin position="319"/>
        <end position="338"/>
    </location>
</feature>
<feature type="transmembrane region" description="Helical" evidence="9">
    <location>
        <begin position="191"/>
        <end position="208"/>
    </location>
</feature>
<accession>A0A6A6HJV3</accession>
<keyword evidence="5 9" id="KW-0812">Transmembrane</keyword>
<evidence type="ECO:0000256" key="4">
    <source>
        <dbReference type="ARBA" id="ARBA00011182"/>
    </source>
</evidence>
<feature type="transmembrane region" description="Helical" evidence="9">
    <location>
        <begin position="247"/>
        <end position="265"/>
    </location>
</feature>
<feature type="transmembrane region" description="Helical" evidence="9">
    <location>
        <begin position="220"/>
        <end position="240"/>
    </location>
</feature>
<comment type="subcellular location">
    <subcellularLocation>
        <location evidence="2">Endoplasmic reticulum membrane</location>
        <topology evidence="2">Multi-pass membrane protein</topology>
    </subcellularLocation>
</comment>
<evidence type="ECO:0000256" key="7">
    <source>
        <dbReference type="ARBA" id="ARBA00023136"/>
    </source>
</evidence>
<dbReference type="SUPFAM" id="SSF103481">
    <property type="entry name" value="Multidrug resistance efflux transporter EmrE"/>
    <property type="match status" value="2"/>
</dbReference>
<proteinExistence type="inferred from homology"/>
<evidence type="ECO:0000256" key="9">
    <source>
        <dbReference type="SAM" id="Phobius"/>
    </source>
</evidence>
<dbReference type="InterPro" id="IPR050186">
    <property type="entry name" value="TPT_transporter"/>
</dbReference>
<evidence type="ECO:0000256" key="1">
    <source>
        <dbReference type="ARBA" id="ARBA00003420"/>
    </source>
</evidence>
<keyword evidence="6 9" id="KW-1133">Transmembrane helix</keyword>
<feature type="region of interest" description="Disordered" evidence="8">
    <location>
        <begin position="1"/>
        <end position="58"/>
    </location>
</feature>
<comment type="function">
    <text evidence="1">Involved in the import of GDP-mannose from the cytoplasm into the Golgi lumen.</text>
</comment>
<dbReference type="InterPro" id="IPR004853">
    <property type="entry name" value="Sugar_P_trans_dom"/>
</dbReference>
<feature type="transmembrane region" description="Helical" evidence="9">
    <location>
        <begin position="271"/>
        <end position="290"/>
    </location>
</feature>
<reference evidence="11" key="1">
    <citation type="journal article" date="2020" name="Stud. Mycol.">
        <title>101 Dothideomycetes genomes: a test case for predicting lifestyles and emergence of pathogens.</title>
        <authorList>
            <person name="Haridas S."/>
            <person name="Albert R."/>
            <person name="Binder M."/>
            <person name="Bloem J."/>
            <person name="Labutti K."/>
            <person name="Salamov A."/>
            <person name="Andreopoulos B."/>
            <person name="Baker S."/>
            <person name="Barry K."/>
            <person name="Bills G."/>
            <person name="Bluhm B."/>
            <person name="Cannon C."/>
            <person name="Castanera R."/>
            <person name="Culley D."/>
            <person name="Daum C."/>
            <person name="Ezra D."/>
            <person name="Gonzalez J."/>
            <person name="Henrissat B."/>
            <person name="Kuo A."/>
            <person name="Liang C."/>
            <person name="Lipzen A."/>
            <person name="Lutzoni F."/>
            <person name="Magnuson J."/>
            <person name="Mondo S."/>
            <person name="Nolan M."/>
            <person name="Ohm R."/>
            <person name="Pangilinan J."/>
            <person name="Park H.-J."/>
            <person name="Ramirez L."/>
            <person name="Alfaro M."/>
            <person name="Sun H."/>
            <person name="Tritt A."/>
            <person name="Yoshinaga Y."/>
            <person name="Zwiers L.-H."/>
            <person name="Turgeon B."/>
            <person name="Goodwin S."/>
            <person name="Spatafora J."/>
            <person name="Crous P."/>
            <person name="Grigoriev I."/>
        </authorList>
    </citation>
    <scope>NUCLEOTIDE SEQUENCE</scope>
    <source>
        <strain evidence="11">Tuck. ex Michener</strain>
    </source>
</reference>
<feature type="compositionally biased region" description="Polar residues" evidence="8">
    <location>
        <begin position="511"/>
        <end position="523"/>
    </location>
</feature>
<keyword evidence="12" id="KW-1185">Reference proteome</keyword>
<dbReference type="PANTHER" id="PTHR11132">
    <property type="entry name" value="SOLUTE CARRIER FAMILY 35"/>
    <property type="match status" value="1"/>
</dbReference>
<organism evidence="11 12">
    <name type="scientific">Viridothelium virens</name>
    <name type="common">Speckled blister lichen</name>
    <name type="synonym">Trypethelium virens</name>
    <dbReference type="NCBI Taxonomy" id="1048519"/>
    <lineage>
        <taxon>Eukaryota</taxon>
        <taxon>Fungi</taxon>
        <taxon>Dikarya</taxon>
        <taxon>Ascomycota</taxon>
        <taxon>Pezizomycotina</taxon>
        <taxon>Dothideomycetes</taxon>
        <taxon>Dothideomycetes incertae sedis</taxon>
        <taxon>Trypetheliales</taxon>
        <taxon>Trypetheliaceae</taxon>
        <taxon>Viridothelium</taxon>
    </lineage>
</organism>
<evidence type="ECO:0000256" key="6">
    <source>
        <dbReference type="ARBA" id="ARBA00022989"/>
    </source>
</evidence>
<feature type="transmembrane region" description="Helical" evidence="9">
    <location>
        <begin position="150"/>
        <end position="170"/>
    </location>
</feature>
<dbReference type="OrthoDB" id="1588579at2759"/>
<feature type="transmembrane region" description="Helical" evidence="9">
    <location>
        <begin position="113"/>
        <end position="130"/>
    </location>
</feature>
<gene>
    <name evidence="11" type="ORF">EV356DRAFT_529405</name>
</gene>
<dbReference type="EMBL" id="ML991776">
    <property type="protein sequence ID" value="KAF2238424.1"/>
    <property type="molecule type" value="Genomic_DNA"/>
</dbReference>
<keyword evidence="7 9" id="KW-0472">Membrane</keyword>
<dbReference type="InterPro" id="IPR037185">
    <property type="entry name" value="EmrE-like"/>
</dbReference>
<evidence type="ECO:0000256" key="8">
    <source>
        <dbReference type="SAM" id="MobiDB-lite"/>
    </source>
</evidence>
<dbReference type="AlphaFoldDB" id="A0A6A6HJV3"/>
<evidence type="ECO:0000313" key="12">
    <source>
        <dbReference type="Proteomes" id="UP000800092"/>
    </source>
</evidence>
<dbReference type="Pfam" id="PF03151">
    <property type="entry name" value="TPT"/>
    <property type="match status" value="1"/>
</dbReference>
<comment type="similarity">
    <text evidence="3">Belongs to the TPT transporter family. SLC35D subfamily.</text>
</comment>
<evidence type="ECO:0000256" key="5">
    <source>
        <dbReference type="ARBA" id="ARBA00022692"/>
    </source>
</evidence>
<name>A0A6A6HJV3_VIRVR</name>
<evidence type="ECO:0000259" key="10">
    <source>
        <dbReference type="Pfam" id="PF03151"/>
    </source>
</evidence>
<sequence>MAALERRSSSQARVPTTKFPDFSQEHIDQYAETATPRSTRSPSPGPLPSGPSKLHSYQRWQPRRESSIGWANGNPRGHVKRKSLTEAIHNVRTRRQSVSQNAHEIADALKAPVSMKLVVLCCAWFMMSILSNTSSKSILIAFPKPVTLTLVQFGFVTSWCLVSAWLAHQFPRIKLMAPVLKHQIRSPTRQLILTTLPLTVFQIGGHILNSDAMSRIPVSLVHTIKGLSPLFTVLAYRIIFHVRYATATWFSLIPLTVGVVMACSANLTANFTGLICAFGSALLFVTQNIVSKKLFNDAAKAEADATQPVQMRKPDKLNLLCYSSGLAFAFTAPLWLFSEGFSIVADFMDDASVELSNRPGRLDHGRLALEFIFNGTFHFLQSLVAFVLLGMVSPVTYSVASLIKRVAVIVFAIVWFGNSFTNIQALGISLTFVGLYLYDRTSDAAKQEWKARERMDKVEPLLPLNTNVTRGKEDAPPPSAVITETPASTTFAPTNGYANGYVSEEKRNDSPLPQRTRSGSQATGVLGWLPPGTKQEETWNPQDAARVNGAVPVA</sequence>
<feature type="domain" description="Sugar phosphate transporter" evidence="10">
    <location>
        <begin position="115"/>
        <end position="438"/>
    </location>
</feature>
<comment type="subunit">
    <text evidence="4">Homooligomer.</text>
</comment>
<feature type="region of interest" description="Disordered" evidence="8">
    <location>
        <begin position="501"/>
        <end position="554"/>
    </location>
</feature>
<feature type="transmembrane region" description="Helical" evidence="9">
    <location>
        <begin position="371"/>
        <end position="392"/>
    </location>
</feature>